<keyword evidence="1" id="KW-0812">Transmembrane</keyword>
<protein>
    <submittedName>
        <fullName evidence="3">DNA-binding protein</fullName>
    </submittedName>
</protein>
<feature type="transmembrane region" description="Helical" evidence="1">
    <location>
        <begin position="6"/>
        <end position="22"/>
    </location>
</feature>
<evidence type="ECO:0000313" key="3">
    <source>
        <dbReference type="EMBL" id="RXJ61581.1"/>
    </source>
</evidence>
<proteinExistence type="predicted"/>
<gene>
    <name evidence="3" type="ORF">CRV06_13320</name>
</gene>
<dbReference type="Gene3D" id="1.10.150.320">
    <property type="entry name" value="Photosystem II 12 kDa extrinsic protein"/>
    <property type="match status" value="1"/>
</dbReference>
<accession>A0A4Q0Y038</accession>
<dbReference type="InterPro" id="IPR003583">
    <property type="entry name" value="Hlx-hairpin-Hlx_DNA-bd_motif"/>
</dbReference>
<comment type="caution">
    <text evidence="3">The sequence shown here is derived from an EMBL/GenBank/DDBJ whole genome shotgun (WGS) entry which is preliminary data.</text>
</comment>
<keyword evidence="1" id="KW-1133">Transmembrane helix</keyword>
<dbReference type="OrthoDB" id="5373215at2"/>
<dbReference type="NCBIfam" id="TIGR00426">
    <property type="entry name" value="competence protein ComEA helix-hairpin-helix repeat region"/>
    <property type="match status" value="1"/>
</dbReference>
<dbReference type="SMART" id="SM00278">
    <property type="entry name" value="HhH1"/>
    <property type="match status" value="2"/>
</dbReference>
<dbReference type="GO" id="GO:0006281">
    <property type="term" value="P:DNA repair"/>
    <property type="evidence" value="ECO:0007669"/>
    <property type="project" value="InterPro"/>
</dbReference>
<evidence type="ECO:0000256" key="1">
    <source>
        <dbReference type="SAM" id="Phobius"/>
    </source>
</evidence>
<dbReference type="AlphaFoldDB" id="A0A4Q0Y038"/>
<dbReference type="InterPro" id="IPR004509">
    <property type="entry name" value="Competence_ComEA_HhH"/>
</dbReference>
<dbReference type="GO" id="GO:0003677">
    <property type="term" value="F:DNA binding"/>
    <property type="evidence" value="ECO:0007669"/>
    <property type="project" value="UniProtKB-KW"/>
</dbReference>
<sequence>MRKYVGVMLMFMTFMFGAINFNKASKEELMELKGIGAKKADAIIEYRKSNKINSVEDLLPIKGFGQNLISKIKNSQIKSK</sequence>
<dbReference type="PANTHER" id="PTHR21180:SF32">
    <property type="entry name" value="ENDONUCLEASE_EXONUCLEASE_PHOSPHATASE FAMILY DOMAIN-CONTAINING PROTEIN 1"/>
    <property type="match status" value="1"/>
</dbReference>
<reference evidence="3 4" key="1">
    <citation type="submission" date="2017-10" db="EMBL/GenBank/DDBJ databases">
        <title>Genomics of the genus Arcobacter.</title>
        <authorList>
            <person name="Perez-Cataluna A."/>
            <person name="Figueras M.J."/>
        </authorList>
    </citation>
    <scope>NUCLEOTIDE SEQUENCE [LARGE SCALE GENOMIC DNA]</scope>
    <source>
        <strain evidence="3 4">DSM 24636</strain>
    </source>
</reference>
<dbReference type="PANTHER" id="PTHR21180">
    <property type="entry name" value="ENDONUCLEASE/EXONUCLEASE/PHOSPHATASE FAMILY DOMAIN-CONTAINING PROTEIN 1"/>
    <property type="match status" value="1"/>
</dbReference>
<organism evidence="3 4">
    <name type="scientific">Halarcobacter anaerophilus</name>
    <dbReference type="NCBI Taxonomy" id="877500"/>
    <lineage>
        <taxon>Bacteria</taxon>
        <taxon>Pseudomonadati</taxon>
        <taxon>Campylobacterota</taxon>
        <taxon>Epsilonproteobacteria</taxon>
        <taxon>Campylobacterales</taxon>
        <taxon>Arcobacteraceae</taxon>
        <taxon>Halarcobacter</taxon>
    </lineage>
</organism>
<evidence type="ECO:0000313" key="4">
    <source>
        <dbReference type="Proteomes" id="UP000290191"/>
    </source>
</evidence>
<dbReference type="Pfam" id="PF12836">
    <property type="entry name" value="HHH_3"/>
    <property type="match status" value="1"/>
</dbReference>
<dbReference type="STRING" id="877500.GCA_000935065_03229"/>
<feature type="domain" description="Helix-hairpin-helix DNA-binding motif class 1" evidence="2">
    <location>
        <begin position="56"/>
        <end position="75"/>
    </location>
</feature>
<evidence type="ECO:0000259" key="2">
    <source>
        <dbReference type="SMART" id="SM00278"/>
    </source>
</evidence>
<dbReference type="SUPFAM" id="SSF47781">
    <property type="entry name" value="RuvA domain 2-like"/>
    <property type="match status" value="1"/>
</dbReference>
<keyword evidence="4" id="KW-1185">Reference proteome</keyword>
<feature type="domain" description="Helix-hairpin-helix DNA-binding motif class 1" evidence="2">
    <location>
        <begin position="27"/>
        <end position="46"/>
    </location>
</feature>
<dbReference type="InterPro" id="IPR051675">
    <property type="entry name" value="Endo/Exo/Phosphatase_dom_1"/>
</dbReference>
<dbReference type="InterPro" id="IPR010994">
    <property type="entry name" value="RuvA_2-like"/>
</dbReference>
<dbReference type="Proteomes" id="UP000290191">
    <property type="component" value="Unassembled WGS sequence"/>
</dbReference>
<name>A0A4Q0Y038_9BACT</name>
<keyword evidence="1" id="KW-0472">Membrane</keyword>
<dbReference type="EMBL" id="PDKO01000014">
    <property type="protein sequence ID" value="RXJ61581.1"/>
    <property type="molecule type" value="Genomic_DNA"/>
</dbReference>
<keyword evidence="3" id="KW-0238">DNA-binding</keyword>